<feature type="compositionally biased region" description="Polar residues" evidence="1">
    <location>
        <begin position="11"/>
        <end position="25"/>
    </location>
</feature>
<sequence>MAVETPEYVSLSCQNRSHSPSQNPRRSPHQNLRPSPRRNPRPNLPMIPRLRPSLRRNLRPNLPKSPRRSLNQAESPKTNVIPTWKSSWSDQTQTRNQSRSPNLRRRPYHHLRQHRAQCRDRPRCQGSQDPSLPPGSPPPEQREQREEWPGARASNEPWPCSWYYRSSGSFVEEQTRQMLFIGRRRGVEEDGMI</sequence>
<gene>
    <name evidence="2" type="ORF">GSMUA_207550.1</name>
</gene>
<dbReference type="AlphaFoldDB" id="A0A8D7AEX7"/>
<proteinExistence type="predicted"/>
<feature type="compositionally biased region" description="Basic residues" evidence="1">
    <location>
        <begin position="102"/>
        <end position="116"/>
    </location>
</feature>
<feature type="compositionally biased region" description="Polar residues" evidence="1">
    <location>
        <begin position="71"/>
        <end position="101"/>
    </location>
</feature>
<reference evidence="2" key="1">
    <citation type="submission" date="2021-03" db="EMBL/GenBank/DDBJ databases">
        <authorList>
            <consortium name="Genoscope - CEA"/>
            <person name="William W."/>
        </authorList>
    </citation>
    <scope>NUCLEOTIDE SEQUENCE</scope>
    <source>
        <strain evidence="2">Doubled-haploid Pahang</strain>
    </source>
</reference>
<organism evidence="2">
    <name type="scientific">Musa acuminata subsp. malaccensis</name>
    <name type="common">Wild banana</name>
    <name type="synonym">Musa malaccensis</name>
    <dbReference type="NCBI Taxonomy" id="214687"/>
    <lineage>
        <taxon>Eukaryota</taxon>
        <taxon>Viridiplantae</taxon>
        <taxon>Streptophyta</taxon>
        <taxon>Embryophyta</taxon>
        <taxon>Tracheophyta</taxon>
        <taxon>Spermatophyta</taxon>
        <taxon>Magnoliopsida</taxon>
        <taxon>Liliopsida</taxon>
        <taxon>Zingiberales</taxon>
        <taxon>Musaceae</taxon>
        <taxon>Musa</taxon>
    </lineage>
</organism>
<protein>
    <submittedName>
        <fullName evidence="2">(wild Malaysian banana) hypothetical protein</fullName>
    </submittedName>
</protein>
<accession>A0A8D7AEX7</accession>
<evidence type="ECO:0000313" key="2">
    <source>
        <dbReference type="EMBL" id="CAG1849169.1"/>
    </source>
</evidence>
<dbReference type="EMBL" id="HG996468">
    <property type="protein sequence ID" value="CAG1849169.1"/>
    <property type="molecule type" value="Genomic_DNA"/>
</dbReference>
<feature type="region of interest" description="Disordered" evidence="1">
    <location>
        <begin position="1"/>
        <end position="158"/>
    </location>
</feature>
<feature type="compositionally biased region" description="Low complexity" evidence="1">
    <location>
        <begin position="59"/>
        <end position="70"/>
    </location>
</feature>
<feature type="compositionally biased region" description="Basic and acidic residues" evidence="1">
    <location>
        <begin position="140"/>
        <end position="149"/>
    </location>
</feature>
<evidence type="ECO:0000256" key="1">
    <source>
        <dbReference type="SAM" id="MobiDB-lite"/>
    </source>
</evidence>
<name>A0A8D7AEX7_MUSAM</name>